<accession>A0A1V9XX68</accession>
<dbReference type="InterPro" id="IPR008978">
    <property type="entry name" value="HSP20-like_chaperone"/>
</dbReference>
<keyword evidence="9 15" id="KW-1133">Transmembrane helix</keyword>
<evidence type="ECO:0000256" key="14">
    <source>
        <dbReference type="ARBA" id="ARBA00023239"/>
    </source>
</evidence>
<evidence type="ECO:0000256" key="2">
    <source>
        <dbReference type="ARBA" id="ARBA00005194"/>
    </source>
</evidence>
<feature type="domain" description="CS" evidence="16">
    <location>
        <begin position="10"/>
        <end position="105"/>
    </location>
</feature>
<dbReference type="SUPFAM" id="SSF49764">
    <property type="entry name" value="HSP20-like chaperones"/>
    <property type="match status" value="1"/>
</dbReference>
<dbReference type="EC" id="4.2.1.134" evidence="4 15"/>
<dbReference type="UniPathway" id="UPA00094"/>
<dbReference type="PANTHER" id="PTHR11035:SF35">
    <property type="entry name" value="VERY-LONG-CHAIN (3R)-3-HYDROXYACYL-COA DEHYDRATASE"/>
    <property type="match status" value="1"/>
</dbReference>
<organism evidence="17 18">
    <name type="scientific">Tropilaelaps mercedesae</name>
    <dbReference type="NCBI Taxonomy" id="418985"/>
    <lineage>
        <taxon>Eukaryota</taxon>
        <taxon>Metazoa</taxon>
        <taxon>Ecdysozoa</taxon>
        <taxon>Arthropoda</taxon>
        <taxon>Chelicerata</taxon>
        <taxon>Arachnida</taxon>
        <taxon>Acari</taxon>
        <taxon>Parasitiformes</taxon>
        <taxon>Mesostigmata</taxon>
        <taxon>Gamasina</taxon>
        <taxon>Dermanyssoidea</taxon>
        <taxon>Laelapidae</taxon>
        <taxon>Tropilaelaps</taxon>
    </lineage>
</organism>
<sequence>DDAQTAAMIIGSPFVYWAQDYSRVTLRIDLKDARKPDIQPTKNSLEFSAKGVGARGENRYGFKIDLYDDIKPEKTECRVTDRQVELVLYKRDRNSEEDDWWPRLCYSRDRLPWLKVDFDRFAVSDSEPDDDPASERHVDEIYEELLGKEERRMRKRAQDLRKVYLFLYNLFQFCAFLTIGTILVIRYIRHPEEVFQESFRTVGGPMKFALLLQTFEIIHPLLGFVPRGGFLPAMMLISGRLFMFFVMISAEPRMHSKPAVTYLFGVYTLIELVRYPYYMLKVYNMSVGLLTWLRYTLWVVLMPLGFVCEGVIILRNIPYFEETNRFSVHLPNAYNFSFHLPTLLRIYLLVGIFPLLAFMMGHMYSQRKKALFTQSKRKRD</sequence>
<evidence type="ECO:0000259" key="16">
    <source>
        <dbReference type="PROSITE" id="PS51203"/>
    </source>
</evidence>
<evidence type="ECO:0000313" key="17">
    <source>
        <dbReference type="EMBL" id="OQR78059.1"/>
    </source>
</evidence>
<keyword evidence="11 15" id="KW-0443">Lipid metabolism</keyword>
<dbReference type="GO" id="GO:0005789">
    <property type="term" value="C:endoplasmic reticulum membrane"/>
    <property type="evidence" value="ECO:0007669"/>
    <property type="project" value="UniProtKB-SubCell"/>
</dbReference>
<evidence type="ECO:0000256" key="9">
    <source>
        <dbReference type="ARBA" id="ARBA00022989"/>
    </source>
</evidence>
<keyword evidence="13 15" id="KW-0275">Fatty acid biosynthesis</keyword>
<dbReference type="InterPro" id="IPR007482">
    <property type="entry name" value="Tyr_Pase-like_PTPLA"/>
</dbReference>
<dbReference type="GO" id="GO:0030497">
    <property type="term" value="P:fatty acid elongation"/>
    <property type="evidence" value="ECO:0007669"/>
    <property type="project" value="TreeGrafter"/>
</dbReference>
<dbReference type="OrthoDB" id="2157530at2759"/>
<keyword evidence="8 15" id="KW-0276">Fatty acid metabolism</keyword>
<dbReference type="GO" id="GO:0042761">
    <property type="term" value="P:very long-chain fatty acid biosynthetic process"/>
    <property type="evidence" value="ECO:0007669"/>
    <property type="project" value="TreeGrafter"/>
</dbReference>
<comment type="catalytic activity">
    <reaction evidence="15">
        <text>a very-long-chain (3R)-3-hydroxyacyl-CoA = a very-long-chain (2E)-enoyl-CoA + H2O</text>
        <dbReference type="Rhea" id="RHEA:45812"/>
        <dbReference type="ChEBI" id="CHEBI:15377"/>
        <dbReference type="ChEBI" id="CHEBI:83728"/>
        <dbReference type="ChEBI" id="CHEBI:85440"/>
        <dbReference type="EC" id="4.2.1.134"/>
    </reaction>
</comment>
<name>A0A1V9XX68_9ACAR</name>
<dbReference type="PROSITE" id="PS51203">
    <property type="entry name" value="CS"/>
    <property type="match status" value="1"/>
</dbReference>
<comment type="similarity">
    <text evidence="3 15">Belongs to the very long-chain fatty acids dehydratase HACD family.</text>
</comment>
<dbReference type="CDD" id="cd06465">
    <property type="entry name" value="p23_hB-ind1_like"/>
    <property type="match status" value="1"/>
</dbReference>
<keyword evidence="14 15" id="KW-0456">Lyase</keyword>
<keyword evidence="5 15" id="KW-0444">Lipid biosynthesis</keyword>
<dbReference type="InterPro" id="IPR007052">
    <property type="entry name" value="CS_dom"/>
</dbReference>
<evidence type="ECO:0000256" key="4">
    <source>
        <dbReference type="ARBA" id="ARBA00013122"/>
    </source>
</evidence>
<dbReference type="PANTHER" id="PTHR11035">
    <property type="entry name" value="VERY-LONG-CHAIN (3R)-3-HYDROXYACYL-COA DEHYDRATASE"/>
    <property type="match status" value="1"/>
</dbReference>
<feature type="transmembrane region" description="Helical" evidence="15">
    <location>
        <begin position="163"/>
        <end position="188"/>
    </location>
</feature>
<dbReference type="Pfam" id="PF04387">
    <property type="entry name" value="PTPLA"/>
    <property type="match status" value="1"/>
</dbReference>
<dbReference type="FunCoup" id="A0A1V9XX68">
    <property type="interactions" value="608"/>
</dbReference>
<feature type="transmembrane region" description="Helical" evidence="15">
    <location>
        <begin position="230"/>
        <end position="250"/>
    </location>
</feature>
<dbReference type="STRING" id="418985.A0A1V9XX68"/>
<evidence type="ECO:0000256" key="10">
    <source>
        <dbReference type="ARBA" id="ARBA00023054"/>
    </source>
</evidence>
<keyword evidence="6 15" id="KW-0812">Transmembrane</keyword>
<gene>
    <name evidence="17" type="ORF">BIW11_06658</name>
</gene>
<dbReference type="InParanoid" id="A0A1V9XX68"/>
<dbReference type="GO" id="GO:0030148">
    <property type="term" value="P:sphingolipid biosynthetic process"/>
    <property type="evidence" value="ECO:0007669"/>
    <property type="project" value="TreeGrafter"/>
</dbReference>
<feature type="transmembrane region" description="Helical" evidence="15">
    <location>
        <begin position="334"/>
        <end position="359"/>
    </location>
</feature>
<reference evidence="17 18" key="1">
    <citation type="journal article" date="2017" name="Gigascience">
        <title>Draft genome of the honey bee ectoparasitic mite, Tropilaelaps mercedesae, is shaped by the parasitic life history.</title>
        <authorList>
            <person name="Dong X."/>
            <person name="Armstrong S.D."/>
            <person name="Xia D."/>
            <person name="Makepeace B.L."/>
            <person name="Darby A.C."/>
            <person name="Kadowaki T."/>
        </authorList>
    </citation>
    <scope>NUCLEOTIDE SEQUENCE [LARGE SCALE GENOMIC DNA]</scope>
    <source>
        <strain evidence="17">Wuxi-XJTLU</strain>
    </source>
</reference>
<feature type="non-terminal residue" evidence="17">
    <location>
        <position position="1"/>
    </location>
</feature>
<dbReference type="EMBL" id="MNPL01002680">
    <property type="protein sequence ID" value="OQR78059.1"/>
    <property type="molecule type" value="Genomic_DNA"/>
</dbReference>
<keyword evidence="10" id="KW-0175">Coiled coil</keyword>
<evidence type="ECO:0000256" key="12">
    <source>
        <dbReference type="ARBA" id="ARBA00023136"/>
    </source>
</evidence>
<feature type="transmembrane region" description="Helical" evidence="15">
    <location>
        <begin position="292"/>
        <end position="314"/>
    </location>
</feature>
<evidence type="ECO:0000256" key="6">
    <source>
        <dbReference type="ARBA" id="ARBA00022692"/>
    </source>
</evidence>
<comment type="subcellular location">
    <subcellularLocation>
        <location evidence="1 15">Endoplasmic reticulum membrane</location>
        <topology evidence="1 15">Multi-pass membrane protein</topology>
    </subcellularLocation>
</comment>
<keyword evidence="18" id="KW-1185">Reference proteome</keyword>
<evidence type="ECO:0000256" key="15">
    <source>
        <dbReference type="RuleBase" id="RU363109"/>
    </source>
</evidence>
<proteinExistence type="inferred from homology"/>
<evidence type="ECO:0000256" key="11">
    <source>
        <dbReference type="ARBA" id="ARBA00023098"/>
    </source>
</evidence>
<evidence type="ECO:0000256" key="8">
    <source>
        <dbReference type="ARBA" id="ARBA00022832"/>
    </source>
</evidence>
<comment type="pathway">
    <text evidence="2 15">Lipid metabolism; fatty acid biosynthesis.</text>
</comment>
<comment type="function">
    <text evidence="15">Catalyzes the third of the four reactions of the long-chain fatty acids elongation cycle. This endoplasmic reticulum-bound enzymatic process, allows the addition of two carbons to the chain of long- and very long-chain fatty acids/VLCFAs per cycle. This enzyme catalyzes the dehydration of the 3-hydroxyacyl-CoA intermediate into trans-2,3-enoyl-CoA, within each cycle of fatty acid elongation. Thereby, it participates to the production of VLCFAs of different chain lengths that are involved in multiple biological processes as precursors of membrane lipids and lipid mediators.</text>
</comment>
<evidence type="ECO:0000256" key="3">
    <source>
        <dbReference type="ARBA" id="ARBA00007811"/>
    </source>
</evidence>
<dbReference type="Proteomes" id="UP000192247">
    <property type="component" value="Unassembled WGS sequence"/>
</dbReference>
<evidence type="ECO:0000313" key="18">
    <source>
        <dbReference type="Proteomes" id="UP000192247"/>
    </source>
</evidence>
<dbReference type="Pfam" id="PF04969">
    <property type="entry name" value="CS"/>
    <property type="match status" value="1"/>
</dbReference>
<dbReference type="AlphaFoldDB" id="A0A1V9XX68"/>
<feature type="transmembrane region" description="Helical" evidence="15">
    <location>
        <begin position="262"/>
        <end position="280"/>
    </location>
</feature>
<dbReference type="Gene3D" id="2.60.40.790">
    <property type="match status" value="1"/>
</dbReference>
<feature type="transmembrane region" description="Helical" evidence="15">
    <location>
        <begin position="208"/>
        <end position="225"/>
    </location>
</feature>
<evidence type="ECO:0000256" key="13">
    <source>
        <dbReference type="ARBA" id="ARBA00023160"/>
    </source>
</evidence>
<keyword evidence="7 15" id="KW-0256">Endoplasmic reticulum</keyword>
<keyword evidence="12 15" id="KW-0472">Membrane</keyword>
<protein>
    <recommendedName>
        <fullName evidence="4 15">Very-long-chain (3R)-3-hydroxyacyl-CoA dehydratase</fullName>
        <ecNumber evidence="4 15">4.2.1.134</ecNumber>
    </recommendedName>
</protein>
<evidence type="ECO:0000256" key="7">
    <source>
        <dbReference type="ARBA" id="ARBA00022824"/>
    </source>
</evidence>
<evidence type="ECO:0000256" key="1">
    <source>
        <dbReference type="ARBA" id="ARBA00004477"/>
    </source>
</evidence>
<comment type="caution">
    <text evidence="17">The sequence shown here is derived from an EMBL/GenBank/DDBJ whole genome shotgun (WGS) entry which is preliminary data.</text>
</comment>
<evidence type="ECO:0000256" key="5">
    <source>
        <dbReference type="ARBA" id="ARBA00022516"/>
    </source>
</evidence>
<dbReference type="GO" id="GO:0102158">
    <property type="term" value="F:very-long-chain (3R)-3-hydroxyacyl-CoA dehydratase activity"/>
    <property type="evidence" value="ECO:0007669"/>
    <property type="project" value="UniProtKB-EC"/>
</dbReference>